<reference evidence="2 3" key="2">
    <citation type="journal article" date="2011" name="Stand. Genomic Sci.">
        <title>Complete genome sequence of Ferroglobus placidus AEDII12DO.</title>
        <authorList>
            <person name="Anderson I."/>
            <person name="Risso C."/>
            <person name="Holmes D."/>
            <person name="Lucas S."/>
            <person name="Copeland A."/>
            <person name="Lapidus A."/>
            <person name="Cheng J.F."/>
            <person name="Bruce D."/>
            <person name="Goodwin L."/>
            <person name="Pitluck S."/>
            <person name="Saunders E."/>
            <person name="Brettin T."/>
            <person name="Detter J.C."/>
            <person name="Han C."/>
            <person name="Tapia R."/>
            <person name="Larimer F."/>
            <person name="Land M."/>
            <person name="Hauser L."/>
            <person name="Woyke T."/>
            <person name="Lovley D."/>
            <person name="Kyrpides N."/>
            <person name="Ivanova N."/>
        </authorList>
    </citation>
    <scope>NUCLEOTIDE SEQUENCE [LARGE SCALE GENOMIC DNA]</scope>
    <source>
        <strain evidence="3">DSM 10642 / AEDII12DO</strain>
    </source>
</reference>
<dbReference type="InterPro" id="IPR007842">
    <property type="entry name" value="HEPN_dom"/>
</dbReference>
<keyword evidence="3" id="KW-1185">Reference proteome</keyword>
<sequence length="80" mass="9354">MKKEEVEKFIEKAKGFEEMAKFNFEKGRYDLAMFCVEQAAQLYIKAKFLELIGEFPRTHDLIKLLGNLSEEYNKSGTARL</sequence>
<name>D3RXK7_FERPA</name>
<dbReference type="Gene3D" id="1.20.120.330">
    <property type="entry name" value="Nucleotidyltransferases domain 2"/>
    <property type="match status" value="1"/>
</dbReference>
<dbReference type="KEGG" id="fpl:Ferp_1058"/>
<proteinExistence type="predicted"/>
<dbReference type="HOGENOM" id="CLU_2581243_0_0_2"/>
<evidence type="ECO:0000313" key="3">
    <source>
        <dbReference type="Proteomes" id="UP000002613"/>
    </source>
</evidence>
<accession>D3RXK7</accession>
<reference evidence="3" key="1">
    <citation type="submission" date="2010-02" db="EMBL/GenBank/DDBJ databases">
        <title>Complete sequence of Ferroglobus placidus DSM 10642.</title>
        <authorList>
            <consortium name="US DOE Joint Genome Institute"/>
            <person name="Lucas S."/>
            <person name="Copeland A."/>
            <person name="Lapidus A."/>
            <person name="Cheng J.-F."/>
            <person name="Bruce D."/>
            <person name="Goodwin L."/>
            <person name="Pitluck S."/>
            <person name="Saunders E."/>
            <person name="Brettin T."/>
            <person name="Detter J.C."/>
            <person name="Han C."/>
            <person name="Tapia R."/>
            <person name="Larimer F."/>
            <person name="Land M."/>
            <person name="Hauser L."/>
            <person name="Kyrpides N."/>
            <person name="Ivanova N."/>
            <person name="Holmes D."/>
            <person name="Lovley D."/>
            <person name="Kyrpides N."/>
            <person name="Anderson I.J."/>
            <person name="Woyke T."/>
        </authorList>
    </citation>
    <scope>NUCLEOTIDE SEQUENCE [LARGE SCALE GENOMIC DNA]</scope>
    <source>
        <strain evidence="3">DSM 10642 / AEDII12DO</strain>
    </source>
</reference>
<protein>
    <submittedName>
        <fullName evidence="2">HEPN domain protein</fullName>
    </submittedName>
</protein>
<feature type="domain" description="HEPN" evidence="1">
    <location>
        <begin position="10"/>
        <end position="80"/>
    </location>
</feature>
<dbReference type="OrthoDB" id="101044at2157"/>
<dbReference type="SUPFAM" id="SSF81593">
    <property type="entry name" value="Nucleotidyltransferase substrate binding subunit/domain"/>
    <property type="match status" value="1"/>
</dbReference>
<dbReference type="STRING" id="589924.Ferp_1058"/>
<dbReference type="eggNOG" id="arCOG01191">
    <property type="taxonomic scope" value="Archaea"/>
</dbReference>
<dbReference type="AlphaFoldDB" id="D3RXK7"/>
<dbReference type="Proteomes" id="UP000002613">
    <property type="component" value="Chromosome"/>
</dbReference>
<organism evidence="2 3">
    <name type="scientific">Ferroglobus placidus (strain DSM 10642 / AEDII12DO)</name>
    <dbReference type="NCBI Taxonomy" id="589924"/>
    <lineage>
        <taxon>Archaea</taxon>
        <taxon>Methanobacteriati</taxon>
        <taxon>Methanobacteriota</taxon>
        <taxon>Archaeoglobi</taxon>
        <taxon>Archaeoglobales</taxon>
        <taxon>Archaeoglobaceae</taxon>
        <taxon>Ferroglobus</taxon>
    </lineage>
</organism>
<dbReference type="RefSeq" id="WP_012965563.1">
    <property type="nucleotide sequence ID" value="NC_013849.1"/>
</dbReference>
<dbReference type="GeneID" id="8778568"/>
<evidence type="ECO:0000313" key="2">
    <source>
        <dbReference type="EMBL" id="ADC65220.1"/>
    </source>
</evidence>
<evidence type="ECO:0000259" key="1">
    <source>
        <dbReference type="PROSITE" id="PS50910"/>
    </source>
</evidence>
<dbReference type="EMBL" id="CP001899">
    <property type="protein sequence ID" value="ADC65220.1"/>
    <property type="molecule type" value="Genomic_DNA"/>
</dbReference>
<dbReference type="Pfam" id="PF05168">
    <property type="entry name" value="HEPN"/>
    <property type="match status" value="1"/>
</dbReference>
<dbReference type="PROSITE" id="PS50910">
    <property type="entry name" value="HEPN"/>
    <property type="match status" value="1"/>
</dbReference>
<dbReference type="SMART" id="SM00748">
    <property type="entry name" value="HEPN"/>
    <property type="match status" value="1"/>
</dbReference>
<gene>
    <name evidence="2" type="ordered locus">Ferp_1058</name>
</gene>
<dbReference type="PaxDb" id="589924-Ferp_1058"/>